<name>A0A173SGU6_9FIRM</name>
<dbReference type="EMBL" id="CYXV01000004">
    <property type="protein sequence ID" value="CUM89216.1"/>
    <property type="molecule type" value="Genomic_DNA"/>
</dbReference>
<organism evidence="1 2">
    <name type="scientific">Roseburia faecis</name>
    <dbReference type="NCBI Taxonomy" id="301302"/>
    <lineage>
        <taxon>Bacteria</taxon>
        <taxon>Bacillati</taxon>
        <taxon>Bacillota</taxon>
        <taxon>Clostridia</taxon>
        <taxon>Lachnospirales</taxon>
        <taxon>Lachnospiraceae</taxon>
        <taxon>Roseburia</taxon>
    </lineage>
</organism>
<dbReference type="Proteomes" id="UP000095495">
    <property type="component" value="Unassembled WGS sequence"/>
</dbReference>
<dbReference type="Pfam" id="PF04860">
    <property type="entry name" value="Phage_portal"/>
    <property type="match status" value="1"/>
</dbReference>
<sequence>MGFLSGLFHSRDKPTNSTNGSSYRFLFGGSNSDKAVNERSAMQMTTVYACVRILSGSIAGLPVHVYKYTDSGSKEKAIKHPLYRLIHDEPNPEMTYFVFRETLMTHLF</sequence>
<dbReference type="InterPro" id="IPR006944">
    <property type="entry name" value="Phage/GTA_portal"/>
</dbReference>
<proteinExistence type="predicted"/>
<protein>
    <submittedName>
        <fullName evidence="1">Phage portal protein, HK97 family</fullName>
    </submittedName>
</protein>
<reference evidence="1 2" key="1">
    <citation type="submission" date="2015-09" db="EMBL/GenBank/DDBJ databases">
        <authorList>
            <consortium name="Pathogen Informatics"/>
        </authorList>
    </citation>
    <scope>NUCLEOTIDE SEQUENCE [LARGE SCALE GENOMIC DNA]</scope>
    <source>
        <strain evidence="1 2">2789STDY5608863</strain>
    </source>
</reference>
<gene>
    <name evidence="1" type="ORF">ERS852420_01366</name>
</gene>
<dbReference type="AlphaFoldDB" id="A0A173SGU6"/>
<evidence type="ECO:0000313" key="2">
    <source>
        <dbReference type="Proteomes" id="UP000095495"/>
    </source>
</evidence>
<evidence type="ECO:0000313" key="1">
    <source>
        <dbReference type="EMBL" id="CUM89216.1"/>
    </source>
</evidence>
<accession>A0A173SGU6</accession>